<name>A0AC58IMT1_DANRE</name>
<dbReference type="RefSeq" id="XP_073795543.1">
    <property type="nucleotide sequence ID" value="XM_073939442.1"/>
</dbReference>
<evidence type="ECO:0000313" key="1">
    <source>
        <dbReference type="Proteomes" id="UP000000437"/>
    </source>
</evidence>
<dbReference type="Proteomes" id="UP000000437">
    <property type="component" value="Chromosome 23"/>
</dbReference>
<accession>A0AC58IMT1</accession>
<organism evidence="1 2">
    <name type="scientific">Danio rerio</name>
    <name type="common">Zebrafish</name>
    <name type="synonym">Brachydanio rerio</name>
    <dbReference type="NCBI Taxonomy" id="7955"/>
    <lineage>
        <taxon>Eukaryota</taxon>
        <taxon>Metazoa</taxon>
        <taxon>Chordata</taxon>
        <taxon>Craniata</taxon>
        <taxon>Vertebrata</taxon>
        <taxon>Euteleostomi</taxon>
        <taxon>Actinopterygii</taxon>
        <taxon>Neopterygii</taxon>
        <taxon>Teleostei</taxon>
        <taxon>Ostariophysi</taxon>
        <taxon>Cypriniformes</taxon>
        <taxon>Danionidae</taxon>
        <taxon>Danioninae</taxon>
        <taxon>Danio</taxon>
    </lineage>
</organism>
<reference evidence="2" key="1">
    <citation type="submission" date="2025-08" db="UniProtKB">
        <authorList>
            <consortium name="RefSeq"/>
        </authorList>
    </citation>
    <scope>IDENTIFICATION</scope>
    <source>
        <strain evidence="2">Tuebingen</strain>
        <tissue evidence="2">Fibroblasts and whole tissue</tissue>
    </source>
</reference>
<sequence>MARFEAGKQRETLGREMSVSRAAADGVSDGGLVRSWPSSPLSATRQVTARLYSSLQHSRQQEVKGHAADRQVSFALSSPDLTAVRTTSATPPLLSDRLEELSLDSASSHDVMGIGEEGVESDAEEVGLQLLKSLRSAQPTSGRKHIEEMESVRTHLQSILRPTQTTADRHDFLTPASQHFLDDSHESDATSRLLSGVCVGGVEELFPRYSRLHSDVSCAVSELQVLRDSLERERERRKVCEQQVASLQSKVLQFQQQLTLAVAADRKKDIMIEQLDKTLVKVVEGWKRHDQERNEEMKRLQEEKETAEKTHNKHAQALSRVEQNLSEVEETLKKEQKHNQELQKTNKRLEQEASDLRVHVEDLQQDKQKLSREADKHREQLHKLQTESHDTRTNLQQQIKELQQHTQELQQQLHTHTDQLKQEVSAREEAESRTRLLQEELETTRRERETLRIERALEQTQFEAQKSQMEAEFRLSLEQQISERVKAVQEENNTYNTQLRQQHRKQLLDLSARQERELAAQLDQCRTQLQERDDKLQHLTQAYQHRLSEMQEQLVSMAATKKKLESQREELVSRLQGMMRSHWAEALRLLTNQEQMESFLSPVHQRETSRMSSSPKSDPHVSAPQAVVLHLSREKEQQWGTHRELNSEINCSNTFSPLEPQLDNTELTALSDCSALWVRPMFTIDESMKEQSEERRETQSNLKHNLNYSQCEPKLKHSHTDAWTNHNSAADNVQDRGGASVLKQSHAPSDTWTNNSSAPDSGLGRGGASVLKQSHAPLDTLTIHSSTADSGLARGGASVLKQSHTPSDQWANHSSTAESGLGRGGVSVVKQSNAPSDTWTNHCSAAESGLGRWCFCTETEPRPLRHRTNNGSAPESGLSRGGVSVLKQSHALSDTWTNHSSTADGGRGWAYSSGSEKAPPLSDEAPPSRIRVSEDRQSELQYYVSKLLERSPGEPLDEPIREQHSESADASVQRHMTDLTSNMQQKPEQHDKQEVCVSSQRGRSVQSRRSVNRRGGSQRVWR</sequence>
<proteinExistence type="predicted"/>
<protein>
    <submittedName>
        <fullName evidence="2">LOW QUALITY PROTEIN: uncharacterized protein cntrob</fullName>
    </submittedName>
</protein>
<keyword evidence="1" id="KW-1185">Reference proteome</keyword>
<gene>
    <name evidence="2" type="primary">cntrob</name>
</gene>
<evidence type="ECO:0000313" key="2">
    <source>
        <dbReference type="RefSeq" id="XP_073795543.1"/>
    </source>
</evidence>